<reference evidence="2" key="1">
    <citation type="submission" date="2020-08" db="EMBL/GenBank/DDBJ databases">
        <title>Genome public.</title>
        <authorList>
            <person name="Liu C."/>
            <person name="Sun Q."/>
        </authorList>
    </citation>
    <scope>NUCLEOTIDE SEQUENCE</scope>
    <source>
        <strain evidence="2">NSJ-64</strain>
    </source>
</reference>
<proteinExistence type="predicted"/>
<organism evidence="2 3">
    <name type="scientific">Youxingia wuxianensis</name>
    <dbReference type="NCBI Taxonomy" id="2763678"/>
    <lineage>
        <taxon>Bacteria</taxon>
        <taxon>Bacillati</taxon>
        <taxon>Bacillota</taxon>
        <taxon>Clostridia</taxon>
        <taxon>Eubacteriales</taxon>
        <taxon>Oscillospiraceae</taxon>
        <taxon>Youxingia</taxon>
    </lineage>
</organism>
<dbReference type="AlphaFoldDB" id="A0A926ELM0"/>
<evidence type="ECO:0000313" key="3">
    <source>
        <dbReference type="Proteomes" id="UP000623678"/>
    </source>
</evidence>
<accession>A0A926ELM0</accession>
<dbReference type="RefSeq" id="WP_204738068.1">
    <property type="nucleotide sequence ID" value="NZ_JACRTD010000003.1"/>
</dbReference>
<feature type="compositionally biased region" description="Polar residues" evidence="1">
    <location>
        <begin position="56"/>
        <end position="67"/>
    </location>
</feature>
<dbReference type="Proteomes" id="UP000623678">
    <property type="component" value="Unassembled WGS sequence"/>
</dbReference>
<name>A0A926ELM0_9FIRM</name>
<gene>
    <name evidence="2" type="ORF">H8705_04620</name>
</gene>
<evidence type="ECO:0000256" key="1">
    <source>
        <dbReference type="SAM" id="MobiDB-lite"/>
    </source>
</evidence>
<dbReference type="Pfam" id="PF20187">
    <property type="entry name" value="DUF6550"/>
    <property type="match status" value="1"/>
</dbReference>
<evidence type="ECO:0000313" key="2">
    <source>
        <dbReference type="EMBL" id="MBC8584861.1"/>
    </source>
</evidence>
<protein>
    <submittedName>
        <fullName evidence="2">Uncharacterized protein</fullName>
    </submittedName>
</protein>
<feature type="compositionally biased region" description="Polar residues" evidence="1">
    <location>
        <begin position="75"/>
        <end position="102"/>
    </location>
</feature>
<sequence>MKDSTKKWLTITGGLVICAILVFVIAQQFTKEKATDALPPTSSSQQGEVVVDPDGSNPTTDPDASSDISEDDLTINPQTSPNDTGTNAGNGAISSGTEQTIQADPEVPEKPDEETLTDPSQKPDGTPVEGTPTPEDHDNYQPPQQPSTNTGGGLPGFENVPNAGGNQGGTIDSDGDINKQVGTMG</sequence>
<dbReference type="InterPro" id="IPR046680">
    <property type="entry name" value="DUF6550"/>
</dbReference>
<comment type="caution">
    <text evidence="2">The sequence shown here is derived from an EMBL/GenBank/DDBJ whole genome shotgun (WGS) entry which is preliminary data.</text>
</comment>
<keyword evidence="3" id="KW-1185">Reference proteome</keyword>
<feature type="region of interest" description="Disordered" evidence="1">
    <location>
        <begin position="33"/>
        <end position="185"/>
    </location>
</feature>
<dbReference type="EMBL" id="JACRTD010000003">
    <property type="protein sequence ID" value="MBC8584861.1"/>
    <property type="molecule type" value="Genomic_DNA"/>
</dbReference>